<proteinExistence type="predicted"/>
<evidence type="ECO:0000313" key="1">
    <source>
        <dbReference type="EMBL" id="CAN0555545.1"/>
    </source>
</evidence>
<sequence>MPSHEVNLTSPRTLQRQQNPAVDLLEEKGRRGERGTRGDAEISGKAWMGRGRARAGRGVSRKGKELPQRRAARGLCARSPKWQSFSWDFDDLAFLVAQLGKNPPAMQETLV</sequence>
<dbReference type="EMBL" id="OX596091">
    <property type="protein sequence ID" value="CAN0555545.1"/>
    <property type="molecule type" value="Genomic_DNA"/>
</dbReference>
<gene>
    <name evidence="1" type="ORF">MRATA1EN22A_LOCUS26843</name>
</gene>
<accession>A0AC60A5P0</accession>
<reference evidence="1" key="2">
    <citation type="submission" date="2025-03" db="EMBL/GenBank/DDBJ databases">
        <authorList>
            <consortium name="ELIXIR-Norway"/>
            <consortium name="Elixir Norway"/>
        </authorList>
    </citation>
    <scope>NUCLEOTIDE SEQUENCE</scope>
</reference>
<dbReference type="Proteomes" id="UP001162501">
    <property type="component" value="Chromosome 7"/>
</dbReference>
<reference evidence="1" key="1">
    <citation type="submission" date="2023-05" db="EMBL/GenBank/DDBJ databases">
        <authorList>
            <consortium name="ELIXIR-Norway"/>
        </authorList>
    </citation>
    <scope>NUCLEOTIDE SEQUENCE</scope>
</reference>
<evidence type="ECO:0000313" key="2">
    <source>
        <dbReference type="Proteomes" id="UP001162501"/>
    </source>
</evidence>
<name>A0AC60A5P0_RANTA</name>
<organism evidence="1 2">
    <name type="scientific">Rangifer tarandus platyrhynchus</name>
    <name type="common">Svalbard reindeer</name>
    <dbReference type="NCBI Taxonomy" id="3082113"/>
    <lineage>
        <taxon>Eukaryota</taxon>
        <taxon>Metazoa</taxon>
        <taxon>Chordata</taxon>
        <taxon>Craniata</taxon>
        <taxon>Vertebrata</taxon>
        <taxon>Euteleostomi</taxon>
        <taxon>Mammalia</taxon>
        <taxon>Eutheria</taxon>
        <taxon>Laurasiatheria</taxon>
        <taxon>Artiodactyla</taxon>
        <taxon>Ruminantia</taxon>
        <taxon>Pecora</taxon>
        <taxon>Cervidae</taxon>
        <taxon>Odocoileinae</taxon>
        <taxon>Rangifer</taxon>
    </lineage>
</organism>
<protein>
    <submittedName>
        <fullName evidence="1">Uncharacterized protein</fullName>
    </submittedName>
</protein>